<keyword evidence="2" id="KW-1185">Reference proteome</keyword>
<dbReference type="OrthoDB" id="4640076at2"/>
<evidence type="ECO:0000313" key="2">
    <source>
        <dbReference type="Proteomes" id="UP000193247"/>
    </source>
</evidence>
<dbReference type="EMBL" id="NCXP01000015">
    <property type="protein sequence ID" value="OSC40358.1"/>
    <property type="molecule type" value="Genomic_DNA"/>
</dbReference>
<organism evidence="1 2">
    <name type="scientific">Mycobacterium decipiens</name>
    <dbReference type="NCBI Taxonomy" id="1430326"/>
    <lineage>
        <taxon>Bacteria</taxon>
        <taxon>Bacillati</taxon>
        <taxon>Actinomycetota</taxon>
        <taxon>Actinomycetes</taxon>
        <taxon>Mycobacteriales</taxon>
        <taxon>Mycobacteriaceae</taxon>
        <taxon>Mycobacterium</taxon>
    </lineage>
</organism>
<name>A0A1X2LU33_9MYCO</name>
<gene>
    <name evidence="1" type="ORF">B8W66_13270</name>
</gene>
<dbReference type="Proteomes" id="UP000193247">
    <property type="component" value="Unassembled WGS sequence"/>
</dbReference>
<proteinExistence type="predicted"/>
<dbReference type="RefSeq" id="WP_085325555.1">
    <property type="nucleotide sequence ID" value="NZ_NCXP01000015.1"/>
</dbReference>
<dbReference type="Pfam" id="PF10774">
    <property type="entry name" value="DUF4226"/>
    <property type="match status" value="1"/>
</dbReference>
<dbReference type="InterPro" id="IPR019710">
    <property type="entry name" value="DUF4226"/>
</dbReference>
<comment type="caution">
    <text evidence="1">The sequence shown here is derived from an EMBL/GenBank/DDBJ whole genome shotgun (WGS) entry which is preliminary data.</text>
</comment>
<sequence>MSEQAGFSVAAVRARQAALAGQHSAAADADDVLADALASAHAVLRDGIRRLDTIAAEIDRAVADQAALAIDTPLGAREFQSFLVGKEREIATIVADAHELDRAKSALLEALRARYAGPAG</sequence>
<protein>
    <recommendedName>
        <fullName evidence="3">DUF4226 domain-containing protein</fullName>
    </recommendedName>
</protein>
<reference evidence="1 2" key="1">
    <citation type="submission" date="2017-04" db="EMBL/GenBank/DDBJ databases">
        <title>The new phylogeny of genus Mycobacterium.</title>
        <authorList>
            <person name="Tortoli E."/>
            <person name="Trovato A."/>
            <person name="Cirillo D.M."/>
        </authorList>
    </citation>
    <scope>NUCLEOTIDE SEQUENCE [LARGE SCALE GENOMIC DNA]</scope>
    <source>
        <strain evidence="1 2">TBL 1200985</strain>
    </source>
</reference>
<evidence type="ECO:0000313" key="1">
    <source>
        <dbReference type="EMBL" id="OSC40358.1"/>
    </source>
</evidence>
<dbReference type="AlphaFoldDB" id="A0A1X2LU33"/>
<evidence type="ECO:0008006" key="3">
    <source>
        <dbReference type="Google" id="ProtNLM"/>
    </source>
</evidence>
<accession>A0A1X2LU33</accession>
<dbReference type="STRING" id="1430326.B8W66_13270"/>